<sequence length="74" mass="9091">MKLEELVNEVEERQKETMKQLRHDYVKGMEDCKSGIYDKWFRYNRNDDGWSYDMGWMAQNEKTKNDSVRFINCE</sequence>
<comment type="caution">
    <text evidence="1">The sequence shown here is derived from an EMBL/GenBank/DDBJ whole genome shotgun (WGS) entry which is preliminary data.</text>
</comment>
<dbReference type="RefSeq" id="WP_217326689.1">
    <property type="nucleotide sequence ID" value="NZ_JAHOEK010000023.1"/>
</dbReference>
<dbReference type="Proteomes" id="UP001196316">
    <property type="component" value="Unassembled WGS sequence"/>
</dbReference>
<accession>A0AAW4NC67</accession>
<dbReference type="AlphaFoldDB" id="A0AAW4NC67"/>
<protein>
    <submittedName>
        <fullName evidence="1">Uncharacterized protein</fullName>
    </submittedName>
</protein>
<gene>
    <name evidence="1" type="ORF">KSW80_09535</name>
</gene>
<evidence type="ECO:0000313" key="2">
    <source>
        <dbReference type="Proteomes" id="UP001196316"/>
    </source>
</evidence>
<name>A0AAW4NC67_9BACT</name>
<dbReference type="EMBL" id="JAHOEP010000024">
    <property type="protein sequence ID" value="MBV3408635.1"/>
    <property type="molecule type" value="Genomic_DNA"/>
</dbReference>
<organism evidence="1 2">
    <name type="scientific">Segatella copri</name>
    <dbReference type="NCBI Taxonomy" id="165179"/>
    <lineage>
        <taxon>Bacteria</taxon>
        <taxon>Pseudomonadati</taxon>
        <taxon>Bacteroidota</taxon>
        <taxon>Bacteroidia</taxon>
        <taxon>Bacteroidales</taxon>
        <taxon>Prevotellaceae</taxon>
        <taxon>Segatella</taxon>
    </lineage>
</organism>
<reference evidence="1" key="1">
    <citation type="submission" date="2021-06" db="EMBL/GenBank/DDBJ databases">
        <title>Collection of gut derived symbiotic bacterial strains cultured from healthy donors.</title>
        <authorList>
            <person name="Lin H."/>
            <person name="Littmann E."/>
            <person name="Pamer E.G."/>
        </authorList>
    </citation>
    <scope>NUCLEOTIDE SEQUENCE</scope>
    <source>
        <strain evidence="1">MSK.21.60</strain>
    </source>
</reference>
<evidence type="ECO:0000313" key="1">
    <source>
        <dbReference type="EMBL" id="MBV3408635.1"/>
    </source>
</evidence>
<proteinExistence type="predicted"/>